<accession>A0A9X9LPU7</accession>
<organism evidence="1 2">
    <name type="scientific">Gulo gulo</name>
    <name type="common">Wolverine</name>
    <name type="synonym">Gluton</name>
    <dbReference type="NCBI Taxonomy" id="48420"/>
    <lineage>
        <taxon>Eukaryota</taxon>
        <taxon>Metazoa</taxon>
        <taxon>Chordata</taxon>
        <taxon>Craniata</taxon>
        <taxon>Vertebrata</taxon>
        <taxon>Euteleostomi</taxon>
        <taxon>Mammalia</taxon>
        <taxon>Eutheria</taxon>
        <taxon>Laurasiatheria</taxon>
        <taxon>Carnivora</taxon>
        <taxon>Caniformia</taxon>
        <taxon>Musteloidea</taxon>
        <taxon>Mustelidae</taxon>
        <taxon>Guloninae</taxon>
        <taxon>Gulo</taxon>
    </lineage>
</organism>
<dbReference type="Gene3D" id="2.60.40.10">
    <property type="entry name" value="Immunoglobulins"/>
    <property type="match status" value="1"/>
</dbReference>
<dbReference type="InterPro" id="IPR036179">
    <property type="entry name" value="Ig-like_dom_sf"/>
</dbReference>
<evidence type="ECO:0000313" key="2">
    <source>
        <dbReference type="Proteomes" id="UP000269945"/>
    </source>
</evidence>
<gene>
    <name evidence="1" type="ORF">BN2614_LOCUS1</name>
</gene>
<dbReference type="EMBL" id="CYRY02010859">
    <property type="protein sequence ID" value="VCW78847.1"/>
    <property type="molecule type" value="Genomic_DNA"/>
</dbReference>
<dbReference type="SUPFAM" id="SSF48726">
    <property type="entry name" value="Immunoglobulin"/>
    <property type="match status" value="1"/>
</dbReference>
<reference evidence="1 2" key="1">
    <citation type="submission" date="2018-10" db="EMBL/GenBank/DDBJ databases">
        <authorList>
            <person name="Ekblom R."/>
            <person name="Jareborg N."/>
        </authorList>
    </citation>
    <scope>NUCLEOTIDE SEQUENCE [LARGE SCALE GENOMIC DNA]</scope>
    <source>
        <tissue evidence="1">Muscle</tissue>
    </source>
</reference>
<sequence>MKPEWGVSLRLSCATSGFTFSSFSMHLAHQAPGKGLQLALCISNGVSNIYYADSVNSSFQSFCSEKYV</sequence>
<dbReference type="Proteomes" id="UP000269945">
    <property type="component" value="Unassembled WGS sequence"/>
</dbReference>
<keyword evidence="2" id="KW-1185">Reference proteome</keyword>
<dbReference type="InterPro" id="IPR013783">
    <property type="entry name" value="Ig-like_fold"/>
</dbReference>
<protein>
    <submittedName>
        <fullName evidence="1">Uncharacterized protein</fullName>
    </submittedName>
</protein>
<comment type="caution">
    <text evidence="1">The sequence shown here is derived from an EMBL/GenBank/DDBJ whole genome shotgun (WGS) entry which is preliminary data.</text>
</comment>
<dbReference type="InterPro" id="IPR050199">
    <property type="entry name" value="IgHV"/>
</dbReference>
<dbReference type="AlphaFoldDB" id="A0A9X9LPU7"/>
<evidence type="ECO:0000313" key="1">
    <source>
        <dbReference type="EMBL" id="VCW78847.1"/>
    </source>
</evidence>
<dbReference type="PANTHER" id="PTHR23266">
    <property type="entry name" value="IMMUNOGLOBULIN HEAVY CHAIN"/>
    <property type="match status" value="1"/>
</dbReference>
<name>A0A9X9LPU7_GULGU</name>
<proteinExistence type="predicted"/>